<dbReference type="OrthoDB" id="9776502at2"/>
<feature type="transmembrane region" description="Helical" evidence="1">
    <location>
        <begin position="403"/>
        <end position="422"/>
    </location>
</feature>
<feature type="transmembrane region" description="Helical" evidence="1">
    <location>
        <begin position="70"/>
        <end position="89"/>
    </location>
</feature>
<sequence>MRRRNVVLNIDKKHFSYNQRFILISMIPVYFMLIGFLIQTPAQIFKGLIAIITGTDILITDYFEVGGPGAAFVNAGFITLFLIAIHYFGKVDFNGHAVTSCCMMFGFSLFGKNILNIWLILMGILLYAILHGVSMKKYLYVGCYGTCLSPIITQVMHAGNMRAWQQIALSIFTGLVIGYVLLPIAIHTLAVHKGFSLYNVGFAAGIIATIVASIFKSFGIGIESRLLWSTQYNSIFIYALPLFFIMMMLFAIYTGKNKLMHEYMLLLKHSGLKSPDFVDKFSDFTVIFNMGVNGLFATLFVIFIKGDLNGPIIGSIFTIVGFSATGKHIRNIAPVMFGVFIASAMKLWVITDPAPLMTLILSTTLAPIAGEFGVFAGILAGFLHSSVALNVGVVYSGMNLYNNGFAGGIVALFMVPVIEAVIERRKILKSNAAD</sequence>
<name>G5GKQ1_9FIRM</name>
<keyword evidence="1" id="KW-0472">Membrane</keyword>
<evidence type="ECO:0008006" key="4">
    <source>
        <dbReference type="Google" id="ProtNLM"/>
    </source>
</evidence>
<dbReference type="InterPro" id="IPR011470">
    <property type="entry name" value="DUF1576"/>
</dbReference>
<accession>G5GKQ1</accession>
<feature type="transmembrane region" description="Helical" evidence="1">
    <location>
        <begin position="308"/>
        <end position="326"/>
    </location>
</feature>
<dbReference type="HOGENOM" id="CLU_031185_0_0_9"/>
<keyword evidence="1" id="KW-1133">Transmembrane helix</keyword>
<evidence type="ECO:0000313" key="3">
    <source>
        <dbReference type="Proteomes" id="UP000003011"/>
    </source>
</evidence>
<dbReference type="Pfam" id="PF07613">
    <property type="entry name" value="DUF1576"/>
    <property type="match status" value="2"/>
</dbReference>
<evidence type="ECO:0000313" key="2">
    <source>
        <dbReference type="EMBL" id="EHI54685.1"/>
    </source>
</evidence>
<feature type="transmembrane region" description="Helical" evidence="1">
    <location>
        <begin position="109"/>
        <end position="130"/>
    </location>
</feature>
<evidence type="ECO:0000256" key="1">
    <source>
        <dbReference type="SAM" id="Phobius"/>
    </source>
</evidence>
<protein>
    <recommendedName>
        <fullName evidence="4">DUF1576 domain-containing protein</fullName>
    </recommendedName>
</protein>
<reference evidence="2 3" key="1">
    <citation type="submission" date="2011-08" db="EMBL/GenBank/DDBJ databases">
        <title>The Genome Sequence of Johnsonella ignava ATCC 51276.</title>
        <authorList>
            <consortium name="The Broad Institute Genome Sequencing Platform"/>
            <person name="Earl A."/>
            <person name="Ward D."/>
            <person name="Feldgarden M."/>
            <person name="Gevers D."/>
            <person name="Izard J."/>
            <person name="Blanton J.M."/>
            <person name="Baranova O.V."/>
            <person name="Dewhirst F.E."/>
            <person name="Young S.K."/>
            <person name="Zeng Q."/>
            <person name="Gargeya S."/>
            <person name="Fitzgerald M."/>
            <person name="Haas B."/>
            <person name="Abouelleil A."/>
            <person name="Alvarado L."/>
            <person name="Arachchi H.M."/>
            <person name="Berlin A."/>
            <person name="Brown A."/>
            <person name="Chapman S.B."/>
            <person name="Chen Z."/>
            <person name="Dunbar C."/>
            <person name="Freedman E."/>
            <person name="Gearin G."/>
            <person name="Gellesch M."/>
            <person name="Goldberg J."/>
            <person name="Griggs A."/>
            <person name="Gujja S."/>
            <person name="Heiman D."/>
            <person name="Howarth C."/>
            <person name="Larson L."/>
            <person name="Lui A."/>
            <person name="MacDonald P.J.P."/>
            <person name="Montmayeur A."/>
            <person name="Murphy C."/>
            <person name="Neiman D."/>
            <person name="Pearson M."/>
            <person name="Priest M."/>
            <person name="Roberts A."/>
            <person name="Saif S."/>
            <person name="Shea T."/>
            <person name="Shenoy N."/>
            <person name="Sisk P."/>
            <person name="Stolte C."/>
            <person name="Sykes S."/>
            <person name="Wortman J."/>
            <person name="Nusbaum C."/>
            <person name="Birren B."/>
        </authorList>
    </citation>
    <scope>NUCLEOTIDE SEQUENCE [LARGE SCALE GENOMIC DNA]</scope>
    <source>
        <strain evidence="2 3">ATCC 51276</strain>
    </source>
</reference>
<proteinExistence type="predicted"/>
<comment type="caution">
    <text evidence="2">The sequence shown here is derived from an EMBL/GenBank/DDBJ whole genome shotgun (WGS) entry which is preliminary data.</text>
</comment>
<feature type="transmembrane region" description="Helical" evidence="1">
    <location>
        <begin position="332"/>
        <end position="349"/>
    </location>
</feature>
<dbReference type="eggNOG" id="ENOG502Z7MK">
    <property type="taxonomic scope" value="Bacteria"/>
</dbReference>
<feature type="transmembrane region" description="Helical" evidence="1">
    <location>
        <begin position="235"/>
        <end position="255"/>
    </location>
</feature>
<gene>
    <name evidence="2" type="ORF">HMPREF9333_02144</name>
</gene>
<feature type="transmembrane region" description="Helical" evidence="1">
    <location>
        <begin position="284"/>
        <end position="303"/>
    </location>
</feature>
<dbReference type="EMBL" id="ACZL01000045">
    <property type="protein sequence ID" value="EHI54685.1"/>
    <property type="molecule type" value="Genomic_DNA"/>
</dbReference>
<organism evidence="2 3">
    <name type="scientific">Johnsonella ignava ATCC 51276</name>
    <dbReference type="NCBI Taxonomy" id="679200"/>
    <lineage>
        <taxon>Bacteria</taxon>
        <taxon>Bacillati</taxon>
        <taxon>Bacillota</taxon>
        <taxon>Clostridia</taxon>
        <taxon>Lachnospirales</taxon>
        <taxon>Lachnospiraceae</taxon>
        <taxon>Johnsonella</taxon>
    </lineage>
</organism>
<feature type="transmembrane region" description="Helical" evidence="1">
    <location>
        <begin position="167"/>
        <end position="190"/>
    </location>
</feature>
<dbReference type="Proteomes" id="UP000003011">
    <property type="component" value="Unassembled WGS sequence"/>
</dbReference>
<keyword evidence="1" id="KW-0812">Transmembrane</keyword>
<feature type="transmembrane region" description="Helical" evidence="1">
    <location>
        <begin position="21"/>
        <end position="38"/>
    </location>
</feature>
<dbReference type="RefSeq" id="WP_005542120.1">
    <property type="nucleotide sequence ID" value="NZ_JH378841.1"/>
</dbReference>
<feature type="transmembrane region" description="Helical" evidence="1">
    <location>
        <begin position="196"/>
        <end position="215"/>
    </location>
</feature>
<dbReference type="AlphaFoldDB" id="G5GKQ1"/>
<keyword evidence="3" id="KW-1185">Reference proteome</keyword>
<dbReference type="PATRIC" id="fig|679200.3.peg.2253"/>
<feature type="transmembrane region" description="Helical" evidence="1">
    <location>
        <begin position="356"/>
        <end position="383"/>
    </location>
</feature>